<evidence type="ECO:0000313" key="1">
    <source>
        <dbReference type="EMBL" id="MPC67039.1"/>
    </source>
</evidence>
<dbReference type="EMBL" id="VSRR010025682">
    <property type="protein sequence ID" value="MPC67039.1"/>
    <property type="molecule type" value="Genomic_DNA"/>
</dbReference>
<proteinExistence type="predicted"/>
<protein>
    <submittedName>
        <fullName evidence="1">Uncharacterized protein</fullName>
    </submittedName>
</protein>
<gene>
    <name evidence="1" type="ORF">E2C01_061199</name>
</gene>
<accession>A0A5B7HB18</accession>
<reference evidence="1 2" key="1">
    <citation type="submission" date="2019-05" db="EMBL/GenBank/DDBJ databases">
        <title>Another draft genome of Portunus trituberculatus and its Hox gene families provides insights of decapod evolution.</title>
        <authorList>
            <person name="Jeong J.-H."/>
            <person name="Song I."/>
            <person name="Kim S."/>
            <person name="Choi T."/>
            <person name="Kim D."/>
            <person name="Ryu S."/>
            <person name="Kim W."/>
        </authorList>
    </citation>
    <scope>NUCLEOTIDE SEQUENCE [LARGE SCALE GENOMIC DNA]</scope>
    <source>
        <tissue evidence="1">Muscle</tissue>
    </source>
</reference>
<organism evidence="1 2">
    <name type="scientific">Portunus trituberculatus</name>
    <name type="common">Swimming crab</name>
    <name type="synonym">Neptunus trituberculatus</name>
    <dbReference type="NCBI Taxonomy" id="210409"/>
    <lineage>
        <taxon>Eukaryota</taxon>
        <taxon>Metazoa</taxon>
        <taxon>Ecdysozoa</taxon>
        <taxon>Arthropoda</taxon>
        <taxon>Crustacea</taxon>
        <taxon>Multicrustacea</taxon>
        <taxon>Malacostraca</taxon>
        <taxon>Eumalacostraca</taxon>
        <taxon>Eucarida</taxon>
        <taxon>Decapoda</taxon>
        <taxon>Pleocyemata</taxon>
        <taxon>Brachyura</taxon>
        <taxon>Eubrachyura</taxon>
        <taxon>Portunoidea</taxon>
        <taxon>Portunidae</taxon>
        <taxon>Portuninae</taxon>
        <taxon>Portunus</taxon>
    </lineage>
</organism>
<comment type="caution">
    <text evidence="1">The sequence shown here is derived from an EMBL/GenBank/DDBJ whole genome shotgun (WGS) entry which is preliminary data.</text>
</comment>
<dbReference type="AlphaFoldDB" id="A0A5B7HB18"/>
<name>A0A5B7HB18_PORTR</name>
<dbReference type="Proteomes" id="UP000324222">
    <property type="component" value="Unassembled WGS sequence"/>
</dbReference>
<keyword evidence="2" id="KW-1185">Reference proteome</keyword>
<evidence type="ECO:0000313" key="2">
    <source>
        <dbReference type="Proteomes" id="UP000324222"/>
    </source>
</evidence>
<sequence length="61" mass="6579">MTAWTLTGSLTGHSLIWSTFSSAARQPFRTFGSMPTTRLMRAIPQAGSPFAVGLTSTTCRK</sequence>